<dbReference type="GO" id="GO:0032259">
    <property type="term" value="P:methylation"/>
    <property type="evidence" value="ECO:0007669"/>
    <property type="project" value="UniProtKB-KW"/>
</dbReference>
<dbReference type="EMBL" id="CAMXCT010006807">
    <property type="protein sequence ID" value="CAI4020384.1"/>
    <property type="molecule type" value="Genomic_DNA"/>
</dbReference>
<comment type="caution">
    <text evidence="17">The sequence shown here is derived from an EMBL/GenBank/DDBJ whole genome shotgun (WGS) entry which is preliminary data.</text>
</comment>
<dbReference type="InterPro" id="IPR016295">
    <property type="entry name" value="Proteasome_beta4"/>
</dbReference>
<dbReference type="InterPro" id="IPR017946">
    <property type="entry name" value="PLC-like_Pdiesterase_TIM-brl"/>
</dbReference>
<evidence type="ECO:0000256" key="8">
    <source>
        <dbReference type="ARBA" id="ARBA00022942"/>
    </source>
</evidence>
<dbReference type="InterPro" id="IPR029055">
    <property type="entry name" value="Ntn_hydrolases_N"/>
</dbReference>
<dbReference type="InterPro" id="IPR029063">
    <property type="entry name" value="SAM-dependent_MTases_sf"/>
</dbReference>
<dbReference type="InterPro" id="IPR016050">
    <property type="entry name" value="Proteasome_bsu_CS"/>
</dbReference>
<evidence type="ECO:0000313" key="18">
    <source>
        <dbReference type="EMBL" id="CAL1173759.1"/>
    </source>
</evidence>
<organism evidence="17">
    <name type="scientific">Cladocopium goreaui</name>
    <dbReference type="NCBI Taxonomy" id="2562237"/>
    <lineage>
        <taxon>Eukaryota</taxon>
        <taxon>Sar</taxon>
        <taxon>Alveolata</taxon>
        <taxon>Dinophyceae</taxon>
        <taxon>Suessiales</taxon>
        <taxon>Symbiodiniaceae</taxon>
        <taxon>Cladocopium</taxon>
    </lineage>
</organism>
<dbReference type="Proteomes" id="UP001152797">
    <property type="component" value="Unassembled WGS sequence"/>
</dbReference>
<dbReference type="InterPro" id="IPR002052">
    <property type="entry name" value="DNA_methylase_N6_adenine_CS"/>
</dbReference>
<dbReference type="Pfam" id="PF05175">
    <property type="entry name" value="MTS"/>
    <property type="match status" value="1"/>
</dbReference>
<name>A0A9P1GSR9_9DINO</name>
<dbReference type="CDD" id="cd00275">
    <property type="entry name" value="C2_PLC_like"/>
    <property type="match status" value="1"/>
</dbReference>
<dbReference type="Gene3D" id="3.20.20.190">
    <property type="entry name" value="Phosphatidylinositol (PI) phosphodiesterase"/>
    <property type="match status" value="1"/>
</dbReference>
<keyword evidence="9 13" id="KW-0442">Lipid degradation</keyword>
<dbReference type="PRINTS" id="PR00390">
    <property type="entry name" value="PHPHLIPASEC"/>
</dbReference>
<protein>
    <recommendedName>
        <fullName evidence="2 13">Phosphoinositide phospholipase C</fullName>
        <ecNumber evidence="2 13">3.1.4.11</ecNumber>
    </recommendedName>
</protein>
<dbReference type="InterPro" id="IPR000909">
    <property type="entry name" value="PLipase_C_PInositol-sp_X_dom"/>
</dbReference>
<dbReference type="InterPro" id="IPR001711">
    <property type="entry name" value="PLipase_C_Pinositol-sp_Y"/>
</dbReference>
<evidence type="ECO:0000256" key="3">
    <source>
        <dbReference type="ARBA" id="ARBA00022490"/>
    </source>
</evidence>
<dbReference type="PROSITE" id="PS50008">
    <property type="entry name" value="PIPLC_Y_DOMAIN"/>
    <property type="match status" value="1"/>
</dbReference>
<dbReference type="CDD" id="cd08558">
    <property type="entry name" value="PI-PLCc_eukaryota"/>
    <property type="match status" value="1"/>
</dbReference>
<evidence type="ECO:0000259" key="16">
    <source>
        <dbReference type="PROSITE" id="PS50008"/>
    </source>
</evidence>
<keyword evidence="3" id="KW-0963">Cytoplasm</keyword>
<dbReference type="GO" id="GO:0051209">
    <property type="term" value="P:release of sequestered calcium ion into cytosol"/>
    <property type="evidence" value="ECO:0007669"/>
    <property type="project" value="TreeGrafter"/>
</dbReference>
<dbReference type="Pfam" id="PF00168">
    <property type="entry name" value="C2"/>
    <property type="match status" value="1"/>
</dbReference>
<evidence type="ECO:0000256" key="13">
    <source>
        <dbReference type="RuleBase" id="RU361133"/>
    </source>
</evidence>
<dbReference type="PROSITE" id="PS00854">
    <property type="entry name" value="PROTEASOME_BETA_1"/>
    <property type="match status" value="1"/>
</dbReference>
<gene>
    <name evidence="17" type="ORF">C1SCF055_LOCUS44803</name>
</gene>
<keyword evidence="10 13" id="KW-0443">Lipid metabolism</keyword>
<evidence type="ECO:0000256" key="5">
    <source>
        <dbReference type="ARBA" id="ARBA00022679"/>
    </source>
</evidence>
<dbReference type="SMART" id="SM00148">
    <property type="entry name" value="PLCXc"/>
    <property type="match status" value="1"/>
</dbReference>
<dbReference type="SUPFAM" id="SSF51695">
    <property type="entry name" value="PLC-like phosphodiesterases"/>
    <property type="match status" value="1"/>
</dbReference>
<dbReference type="InterPro" id="IPR000008">
    <property type="entry name" value="C2_dom"/>
</dbReference>
<dbReference type="GO" id="GO:0008757">
    <property type="term" value="F:S-adenosylmethionine-dependent methyltransferase activity"/>
    <property type="evidence" value="ECO:0007669"/>
    <property type="project" value="UniProtKB-ARBA"/>
</dbReference>
<dbReference type="OrthoDB" id="10248542at2759"/>
<evidence type="ECO:0000256" key="4">
    <source>
        <dbReference type="ARBA" id="ARBA00022603"/>
    </source>
</evidence>
<dbReference type="GO" id="GO:0004435">
    <property type="term" value="F:phosphatidylinositol-4,5-bisphosphate phospholipase C activity"/>
    <property type="evidence" value="ECO:0007669"/>
    <property type="project" value="UniProtKB-EC"/>
</dbReference>
<dbReference type="Gene3D" id="3.60.20.10">
    <property type="entry name" value="Glutamine Phosphoribosylpyrophosphate, subunit 1, domain 1"/>
    <property type="match status" value="1"/>
</dbReference>
<dbReference type="GO" id="GO:0003676">
    <property type="term" value="F:nucleic acid binding"/>
    <property type="evidence" value="ECO:0007669"/>
    <property type="project" value="InterPro"/>
</dbReference>
<dbReference type="InterPro" id="IPR004556">
    <property type="entry name" value="HemK-like"/>
</dbReference>
<dbReference type="GO" id="GO:0051603">
    <property type="term" value="P:proteolysis involved in protein catabolic process"/>
    <property type="evidence" value="ECO:0007669"/>
    <property type="project" value="InterPro"/>
</dbReference>
<keyword evidence="8" id="KW-0647">Proteasome</keyword>
<evidence type="ECO:0000313" key="19">
    <source>
        <dbReference type="Proteomes" id="UP001152797"/>
    </source>
</evidence>
<feature type="domain" description="C2" evidence="15">
    <location>
        <begin position="780"/>
        <end position="912"/>
    </location>
</feature>
<evidence type="ECO:0000256" key="14">
    <source>
        <dbReference type="SAM" id="MobiDB-lite"/>
    </source>
</evidence>
<dbReference type="InterPro" id="IPR001192">
    <property type="entry name" value="PI-PLC_fam"/>
</dbReference>
<reference evidence="18" key="2">
    <citation type="submission" date="2024-04" db="EMBL/GenBank/DDBJ databases">
        <authorList>
            <person name="Chen Y."/>
            <person name="Shah S."/>
            <person name="Dougan E. K."/>
            <person name="Thang M."/>
            <person name="Chan C."/>
        </authorList>
    </citation>
    <scope>NUCLEOTIDE SEQUENCE [LARGE SCALE GENOMIC DNA]</scope>
</reference>
<sequence>MAPGQYSTDAQQHTLQPIVTGATVVGMKYKDGVIVAADTLASYGSDARYKDVCRLKKVGEYTLLGASGEYSDYQYLSDQLDEMADEDWLNEDGCLMGPKEYSSYIGRVMYNRRSKMNPLYNQFLVVGKKKDEPAHLMYVDHQGTAFEEDFVATGFGMHLGMPLLRNSWRPDLSLDEAKELVQKVLEICFYRDCRAYCKIRIGVCTGTSVDISDPIPLNHFWGHNAWIEKRLEDPSSDMIAIRTLSVVPVVHGVDIDTQVGVQAVLFLCSLSCDMQQRHLGDIFEIAAASCHCGGDSIVTAPFEATEEERARAHDLGKLRNELQSLAGQSKSERVDFVDSTRSRHRDLSLSRAASEGQEDPTPLANADTEDSNEESPYVLRRSDAGSRLDLLAPISEKQVGKRWTLALSRAINKLSCSRCLRCSLVDCDRDKVIKEVIFGDYLSTDGLTVDAENWFQEVQHERFVESGVNTPRSSPSKRSAAKILSTLLEDANLPHRLEPCAHLERPLSEYWINSSHNSYLQGNQLTSTSSAHALASLLRNGCRVIELDVYDGSKYGMQGPCVLHGGTATTAVSLCACLEAIKEAAFENSACPVIITLENYLSPDGQRRCASLLLDVLGDSLYVPPPQIFEWPPPGELLKRFLLRDKSWHSEDASPKSNAASPCPRAARVPELHRLISIGNVKFRSFKECQLWQGCTSSSFSETKLLQLIAKSGLQAMRSYTAVHLARIYPAGYRVDSSNYDPQDGWEAGCQMVALNGQKSIFFHPHAAWLNAGRFRGNGGCGFVPKPSHMMSDEEPQPKKLSITVLGGDGWEAFRDFDLLGPPDSYVCVEIAGASADRRLEKTSVYTARVKTGPKAQPVWKQSFEFAISDAALAVVMLVAWDQDVDFDDLLGQYAFPLADLKPGWRRVPLLSSSGELQEGNPVAAEDVIRDGVAKSLRFRRTARASRLEREASQGKFERWDCCGSSVHAQSAQKELGAVIDGINYAGTEVELHGAVNHAKRWLKALRCEWCAWLFWPKLPEAKISEQERSCRCKMHSLVKVPFARHGSLVSAPAWCLAVRGVSQRRVVRKTSEQDTARTERSSLRRRAMALLQRAGLEEDDARCSVRWMLDACERRFAPGTWHETFMAWVQRRARREPVQYIVGSWPFYPLPVELLVKPPILIPRPETEELVDRIIRDFKEDVGPKRLVDFGSGSGAIVLSLLHSFPSAKAVAVDPKEEAIALTEENALRCGVRDRLTLHHGTAKDFAAAAEPRSFDLIVSNPPYIPSCEVPELQVDVRDFEDHGALDGGVDGLDVVIEVLQTARVIGEAGCRVYLEVHHTHPAVFEGSGAPPHLMAALEGFELLGTVRDVYGQPRFVELRLRKCHAKACGPKDRMGSRNGILDATDASAGVMASYDARVSGGDDSPVPACELFQVGTVDGRR</sequence>
<dbReference type="NCBIfam" id="TIGR00536">
    <property type="entry name" value="hemK_fam"/>
    <property type="match status" value="1"/>
</dbReference>
<dbReference type="EMBL" id="CAMXCT020006807">
    <property type="protein sequence ID" value="CAL1173759.1"/>
    <property type="molecule type" value="Genomic_DNA"/>
</dbReference>
<dbReference type="PROSITE" id="PS50007">
    <property type="entry name" value="PIPLC_X_DOMAIN"/>
    <property type="match status" value="1"/>
</dbReference>
<dbReference type="SMART" id="SM00239">
    <property type="entry name" value="C2"/>
    <property type="match status" value="1"/>
</dbReference>
<dbReference type="GO" id="GO:0005634">
    <property type="term" value="C:nucleus"/>
    <property type="evidence" value="ECO:0007669"/>
    <property type="project" value="UniProtKB-SubCell"/>
</dbReference>
<dbReference type="SUPFAM" id="SSF56235">
    <property type="entry name" value="N-terminal nucleophile aminohydrolases (Ntn hydrolases)"/>
    <property type="match status" value="1"/>
</dbReference>
<dbReference type="SUPFAM" id="SSF53335">
    <property type="entry name" value="S-adenosyl-L-methionine-dependent methyltransferases"/>
    <property type="match status" value="1"/>
</dbReference>
<dbReference type="Gene3D" id="2.60.40.150">
    <property type="entry name" value="C2 domain"/>
    <property type="match status" value="1"/>
</dbReference>
<dbReference type="Gene3D" id="1.10.8.10">
    <property type="entry name" value="DNA helicase RuvA subunit, C-terminal domain"/>
    <property type="match status" value="1"/>
</dbReference>
<keyword evidence="11" id="KW-0807">Transducer</keyword>
<dbReference type="EC" id="3.1.4.11" evidence="2 13"/>
<dbReference type="Gene3D" id="3.40.50.150">
    <property type="entry name" value="Vaccinia Virus protein VP39"/>
    <property type="match status" value="1"/>
</dbReference>
<evidence type="ECO:0000256" key="1">
    <source>
        <dbReference type="ARBA" id="ARBA00004123"/>
    </source>
</evidence>
<keyword evidence="4" id="KW-0489">Methyltransferase</keyword>
<keyword evidence="12" id="KW-0539">Nucleus</keyword>
<dbReference type="PANTHER" id="PTHR10336:SF36">
    <property type="entry name" value="1-PHOSPHATIDYLINOSITOL 4,5-BISPHOSPHATE PHOSPHODIESTERASE BETA-4"/>
    <property type="match status" value="1"/>
</dbReference>
<evidence type="ECO:0000256" key="11">
    <source>
        <dbReference type="ARBA" id="ARBA00023224"/>
    </source>
</evidence>
<dbReference type="Pfam" id="PF00387">
    <property type="entry name" value="PI-PLC-Y"/>
    <property type="match status" value="1"/>
</dbReference>
<evidence type="ECO:0000259" key="15">
    <source>
        <dbReference type="PROSITE" id="PS50004"/>
    </source>
</evidence>
<evidence type="ECO:0000256" key="2">
    <source>
        <dbReference type="ARBA" id="ARBA00012368"/>
    </source>
</evidence>
<comment type="catalytic activity">
    <reaction evidence="13">
        <text>a 1,2-diacyl-sn-glycero-3-phospho-(1D-myo-inositol-4,5-bisphosphate) + H2O = 1D-myo-inositol 1,4,5-trisphosphate + a 1,2-diacyl-sn-glycerol + H(+)</text>
        <dbReference type="Rhea" id="RHEA:33179"/>
        <dbReference type="ChEBI" id="CHEBI:15377"/>
        <dbReference type="ChEBI" id="CHEBI:15378"/>
        <dbReference type="ChEBI" id="CHEBI:17815"/>
        <dbReference type="ChEBI" id="CHEBI:58456"/>
        <dbReference type="ChEBI" id="CHEBI:203600"/>
        <dbReference type="EC" id="3.1.4.11"/>
    </reaction>
</comment>
<dbReference type="Pfam" id="PF00388">
    <property type="entry name" value="PI-PLC-X"/>
    <property type="match status" value="1"/>
</dbReference>
<feature type="compositionally biased region" description="Basic and acidic residues" evidence="14">
    <location>
        <begin position="330"/>
        <end position="348"/>
    </location>
</feature>
<dbReference type="CDD" id="cd02440">
    <property type="entry name" value="AdoMet_MTases"/>
    <property type="match status" value="1"/>
</dbReference>
<keyword evidence="19" id="KW-1185">Reference proteome</keyword>
<dbReference type="PROSITE" id="PS00092">
    <property type="entry name" value="N6_MTASE"/>
    <property type="match status" value="1"/>
</dbReference>
<dbReference type="InterPro" id="IPR007848">
    <property type="entry name" value="Small_mtfrase_dom"/>
</dbReference>
<dbReference type="InterPro" id="IPR023333">
    <property type="entry name" value="Proteasome_suB-type"/>
</dbReference>
<reference evidence="17" key="1">
    <citation type="submission" date="2022-10" db="EMBL/GenBank/DDBJ databases">
        <authorList>
            <person name="Chen Y."/>
            <person name="Dougan E. K."/>
            <person name="Chan C."/>
            <person name="Rhodes N."/>
            <person name="Thang M."/>
        </authorList>
    </citation>
    <scope>NUCLEOTIDE SEQUENCE</scope>
</reference>
<dbReference type="GO" id="GO:0008276">
    <property type="term" value="F:protein methyltransferase activity"/>
    <property type="evidence" value="ECO:0007669"/>
    <property type="project" value="InterPro"/>
</dbReference>
<proteinExistence type="predicted"/>
<accession>A0A9P1GSR9</accession>
<dbReference type="GO" id="GO:0016042">
    <property type="term" value="P:lipid catabolic process"/>
    <property type="evidence" value="ECO:0007669"/>
    <property type="project" value="UniProtKB-KW"/>
</dbReference>
<dbReference type="InterPro" id="IPR001353">
    <property type="entry name" value="Proteasome_sua/b"/>
</dbReference>
<evidence type="ECO:0000256" key="6">
    <source>
        <dbReference type="ARBA" id="ARBA00022691"/>
    </source>
</evidence>
<feature type="domain" description="PI-PLC Y-box" evidence="16">
    <location>
        <begin position="681"/>
        <end position="790"/>
    </location>
</feature>
<dbReference type="SMART" id="SM00149">
    <property type="entry name" value="PLCYc"/>
    <property type="match status" value="1"/>
</dbReference>
<evidence type="ECO:0000256" key="9">
    <source>
        <dbReference type="ARBA" id="ARBA00022963"/>
    </source>
</evidence>
<dbReference type="GO" id="GO:0048015">
    <property type="term" value="P:phosphatidylinositol-mediated signaling"/>
    <property type="evidence" value="ECO:0007669"/>
    <property type="project" value="TreeGrafter"/>
</dbReference>
<feature type="region of interest" description="Disordered" evidence="14">
    <location>
        <begin position="329"/>
        <end position="378"/>
    </location>
</feature>
<dbReference type="EMBL" id="CAMXCT030006807">
    <property type="protein sequence ID" value="CAL4807696.1"/>
    <property type="molecule type" value="Genomic_DNA"/>
</dbReference>
<dbReference type="SUPFAM" id="SSF49562">
    <property type="entry name" value="C2 domain (Calcium/lipid-binding domain, CaLB)"/>
    <property type="match status" value="1"/>
</dbReference>
<keyword evidence="6" id="KW-0949">S-adenosyl-L-methionine</keyword>
<dbReference type="GO" id="GO:0005839">
    <property type="term" value="C:proteasome core complex"/>
    <property type="evidence" value="ECO:0007669"/>
    <property type="project" value="InterPro"/>
</dbReference>
<dbReference type="PROSITE" id="PS51476">
    <property type="entry name" value="PROTEASOME_BETA_2"/>
    <property type="match status" value="1"/>
</dbReference>
<evidence type="ECO:0000256" key="10">
    <source>
        <dbReference type="ARBA" id="ARBA00023098"/>
    </source>
</evidence>
<dbReference type="CDD" id="cd03760">
    <property type="entry name" value="proteasome_beta_type_4"/>
    <property type="match status" value="1"/>
</dbReference>
<comment type="subcellular location">
    <subcellularLocation>
        <location evidence="1">Nucleus</location>
    </subcellularLocation>
</comment>
<evidence type="ECO:0000313" key="17">
    <source>
        <dbReference type="EMBL" id="CAI4020384.1"/>
    </source>
</evidence>
<keyword evidence="5" id="KW-0808">Transferase</keyword>
<evidence type="ECO:0000256" key="7">
    <source>
        <dbReference type="ARBA" id="ARBA00022801"/>
    </source>
</evidence>
<keyword evidence="7 13" id="KW-0378">Hydrolase</keyword>
<dbReference type="InterPro" id="IPR035892">
    <property type="entry name" value="C2_domain_sf"/>
</dbReference>
<dbReference type="Pfam" id="PF00227">
    <property type="entry name" value="Proteasome"/>
    <property type="match status" value="1"/>
</dbReference>
<dbReference type="PROSITE" id="PS50004">
    <property type="entry name" value="C2"/>
    <property type="match status" value="1"/>
</dbReference>
<evidence type="ECO:0000256" key="12">
    <source>
        <dbReference type="ARBA" id="ARBA00023242"/>
    </source>
</evidence>
<dbReference type="PANTHER" id="PTHR10336">
    <property type="entry name" value="PHOSPHOINOSITIDE-SPECIFIC PHOSPHOLIPASE C FAMILY PROTEIN"/>
    <property type="match status" value="1"/>
</dbReference>